<dbReference type="Proteomes" id="UP000470384">
    <property type="component" value="Unassembled WGS sequence"/>
</dbReference>
<dbReference type="GO" id="GO:0050660">
    <property type="term" value="F:flavin adenine dinucleotide binding"/>
    <property type="evidence" value="ECO:0007669"/>
    <property type="project" value="InterPro"/>
</dbReference>
<dbReference type="Gene3D" id="2.40.110.10">
    <property type="entry name" value="Butyryl-CoA Dehydrogenase, subunit A, domain 2"/>
    <property type="match status" value="1"/>
</dbReference>
<dbReference type="InterPro" id="IPR052161">
    <property type="entry name" value="Mycobact_Acyl-CoA_DH"/>
</dbReference>
<comment type="caution">
    <text evidence="10">The sequence shown here is derived from an EMBL/GenBank/DDBJ whole genome shotgun (WGS) entry which is preliminary data.</text>
</comment>
<comment type="cofactor">
    <cofactor evidence="1 6">
        <name>FAD</name>
        <dbReference type="ChEBI" id="CHEBI:57692"/>
    </cofactor>
</comment>
<dbReference type="InterPro" id="IPR009100">
    <property type="entry name" value="AcylCoA_DH/oxidase_NM_dom_sf"/>
</dbReference>
<protein>
    <submittedName>
        <fullName evidence="10">Acyl-CoA dehydrogenase</fullName>
    </submittedName>
</protein>
<dbReference type="Gene3D" id="1.20.140.10">
    <property type="entry name" value="Butyryl-CoA Dehydrogenase, subunit A, domain 3"/>
    <property type="match status" value="1"/>
</dbReference>
<dbReference type="PANTHER" id="PTHR43292:SF3">
    <property type="entry name" value="ACYL-COA DEHYDROGENASE FADE29"/>
    <property type="match status" value="1"/>
</dbReference>
<dbReference type="GeneID" id="300653708"/>
<dbReference type="AlphaFoldDB" id="A0A845QEB1"/>
<dbReference type="EMBL" id="WXYQ01000011">
    <property type="protein sequence ID" value="NBG96787.1"/>
    <property type="molecule type" value="Genomic_DNA"/>
</dbReference>
<keyword evidence="11" id="KW-1185">Reference proteome</keyword>
<evidence type="ECO:0000256" key="5">
    <source>
        <dbReference type="ARBA" id="ARBA00023002"/>
    </source>
</evidence>
<sequence length="410" mass="44992">MDLALTKEHDAFRAEVRAFLAENLDEDLKRAGRLGTSVYADYDVTMRWHKILHRKGWLVPSWPEEYGGTGWDLMRQYIFASELSKAGAPSLSPMGVGMIGPALIGYGTQEQKEFYLPRIRSGEDFWCQGYSEPGSGSDLASLQMKAEDKGDHFICSGSKIWTTHANYANRIFCLVRTDGSTKPQEGITFVLIDMDQPGVSVEPLLMLTGEHIQNQVFFDNVKVPKENVVGEIHKGWTVAKYLLQFERGNAYAPGLYARLNRIRAGAAEEDQGTGAKLIDDPAFAAKLAEAEVQIAALEFTEHRILSSLAAGDPPGAESSMLKTRGTEVSQHLTELGIEAAGFYGMPFQPHYTAPGGPVPHAPQAEGNLPPVGPERWVTAVPKYFNDRAGSIYAGSNEIQRNIMSKAVLGL</sequence>
<keyword evidence="4 6" id="KW-0274">FAD</keyword>
<dbReference type="Pfam" id="PF00441">
    <property type="entry name" value="Acyl-CoA_dh_1"/>
    <property type="match status" value="1"/>
</dbReference>
<reference evidence="10 11" key="1">
    <citation type="journal article" date="2016" name="Int. J. Syst. Evol. Microbiol.">
        <title>Pyruvatibacter mobilis gen. nov., sp. nov., a marine bacterium from the culture broth of Picochlorum sp. 122.</title>
        <authorList>
            <person name="Wang G."/>
            <person name="Tang M."/>
            <person name="Wu H."/>
            <person name="Dai S."/>
            <person name="Li T."/>
            <person name="Chen C."/>
            <person name="He H."/>
            <person name="Fan J."/>
            <person name="Xiang W."/>
            <person name="Li X."/>
        </authorList>
    </citation>
    <scope>NUCLEOTIDE SEQUENCE [LARGE SCALE GENOMIC DNA]</scope>
    <source>
        <strain evidence="10 11">GYP-11</strain>
    </source>
</reference>
<dbReference type="FunFam" id="2.40.110.10:FF:000011">
    <property type="entry name" value="Acyl-CoA dehydrogenase FadE34"/>
    <property type="match status" value="1"/>
</dbReference>
<evidence type="ECO:0000256" key="1">
    <source>
        <dbReference type="ARBA" id="ARBA00001974"/>
    </source>
</evidence>
<keyword evidence="5 6" id="KW-0560">Oxidoreductase</keyword>
<dbReference type="SUPFAM" id="SSF47203">
    <property type="entry name" value="Acyl-CoA dehydrogenase C-terminal domain-like"/>
    <property type="match status" value="1"/>
</dbReference>
<dbReference type="RefSeq" id="WP_160588796.1">
    <property type="nucleotide sequence ID" value="NZ_BMHN01000001.1"/>
</dbReference>
<dbReference type="InterPro" id="IPR037069">
    <property type="entry name" value="AcylCoA_DH/ox_N_sf"/>
</dbReference>
<feature type="domain" description="Acyl-CoA oxidase/dehydrogenase middle" evidence="8">
    <location>
        <begin position="127"/>
        <end position="221"/>
    </location>
</feature>
<accession>A0A845QEB1</accession>
<feature type="domain" description="Acyl-CoA dehydrogenase/oxidase N-terminal" evidence="9">
    <location>
        <begin position="6"/>
        <end position="123"/>
    </location>
</feature>
<evidence type="ECO:0000256" key="4">
    <source>
        <dbReference type="ARBA" id="ARBA00022827"/>
    </source>
</evidence>
<comment type="similarity">
    <text evidence="2 6">Belongs to the acyl-CoA dehydrogenase family.</text>
</comment>
<keyword evidence="3 6" id="KW-0285">Flavoprotein</keyword>
<evidence type="ECO:0000259" key="9">
    <source>
        <dbReference type="Pfam" id="PF02771"/>
    </source>
</evidence>
<dbReference type="InterPro" id="IPR013786">
    <property type="entry name" value="AcylCoA_DH/ox_N"/>
</dbReference>
<dbReference type="InterPro" id="IPR009075">
    <property type="entry name" value="AcylCo_DH/oxidase_C"/>
</dbReference>
<proteinExistence type="inferred from homology"/>
<feature type="domain" description="Acyl-CoA dehydrogenase/oxidase C-terminal" evidence="7">
    <location>
        <begin position="234"/>
        <end position="407"/>
    </location>
</feature>
<gene>
    <name evidence="10" type="ORF">GTQ45_13685</name>
</gene>
<dbReference type="PANTHER" id="PTHR43292">
    <property type="entry name" value="ACYL-COA DEHYDROGENASE"/>
    <property type="match status" value="1"/>
</dbReference>
<name>A0A845QEB1_9HYPH</name>
<dbReference type="OrthoDB" id="9780544at2"/>
<dbReference type="GO" id="GO:0005886">
    <property type="term" value="C:plasma membrane"/>
    <property type="evidence" value="ECO:0007669"/>
    <property type="project" value="TreeGrafter"/>
</dbReference>
<evidence type="ECO:0000313" key="10">
    <source>
        <dbReference type="EMBL" id="NBG96787.1"/>
    </source>
</evidence>
<evidence type="ECO:0000256" key="3">
    <source>
        <dbReference type="ARBA" id="ARBA00022630"/>
    </source>
</evidence>
<dbReference type="InterPro" id="IPR006091">
    <property type="entry name" value="Acyl-CoA_Oxase/DH_mid-dom"/>
</dbReference>
<dbReference type="Pfam" id="PF02771">
    <property type="entry name" value="Acyl-CoA_dh_N"/>
    <property type="match status" value="1"/>
</dbReference>
<evidence type="ECO:0000256" key="2">
    <source>
        <dbReference type="ARBA" id="ARBA00009347"/>
    </source>
</evidence>
<dbReference type="SUPFAM" id="SSF56645">
    <property type="entry name" value="Acyl-CoA dehydrogenase NM domain-like"/>
    <property type="match status" value="1"/>
</dbReference>
<evidence type="ECO:0000256" key="6">
    <source>
        <dbReference type="RuleBase" id="RU362125"/>
    </source>
</evidence>
<dbReference type="GO" id="GO:0016627">
    <property type="term" value="F:oxidoreductase activity, acting on the CH-CH group of donors"/>
    <property type="evidence" value="ECO:0007669"/>
    <property type="project" value="InterPro"/>
</dbReference>
<evidence type="ECO:0000313" key="11">
    <source>
        <dbReference type="Proteomes" id="UP000470384"/>
    </source>
</evidence>
<organism evidence="10 11">
    <name type="scientific">Pyruvatibacter mobilis</name>
    <dbReference type="NCBI Taxonomy" id="1712261"/>
    <lineage>
        <taxon>Bacteria</taxon>
        <taxon>Pseudomonadati</taxon>
        <taxon>Pseudomonadota</taxon>
        <taxon>Alphaproteobacteria</taxon>
        <taxon>Hyphomicrobiales</taxon>
        <taxon>Parvibaculaceae</taxon>
        <taxon>Pyruvatibacter</taxon>
    </lineage>
</organism>
<evidence type="ECO:0000259" key="8">
    <source>
        <dbReference type="Pfam" id="PF02770"/>
    </source>
</evidence>
<dbReference type="InterPro" id="IPR036250">
    <property type="entry name" value="AcylCo_DH-like_C"/>
</dbReference>
<dbReference type="Gene3D" id="1.10.540.10">
    <property type="entry name" value="Acyl-CoA dehydrogenase/oxidase, N-terminal domain"/>
    <property type="match status" value="1"/>
</dbReference>
<evidence type="ECO:0000259" key="7">
    <source>
        <dbReference type="Pfam" id="PF00441"/>
    </source>
</evidence>
<dbReference type="InterPro" id="IPR046373">
    <property type="entry name" value="Acyl-CoA_Oxase/DH_mid-dom_sf"/>
</dbReference>
<dbReference type="Pfam" id="PF02770">
    <property type="entry name" value="Acyl-CoA_dh_M"/>
    <property type="match status" value="1"/>
</dbReference>